<dbReference type="RefSeq" id="WP_165115325.1">
    <property type="nucleotide sequence ID" value="NZ_JAAKZG010000002.1"/>
</dbReference>
<proteinExistence type="predicted"/>
<dbReference type="InterPro" id="IPR027417">
    <property type="entry name" value="P-loop_NTPase"/>
</dbReference>
<name>A0A7C9R5E7_9HYPH</name>
<accession>A0A7C9R5E7</accession>
<dbReference type="Gene3D" id="3.40.50.300">
    <property type="entry name" value="P-loop containing nucleotide triphosphate hydrolases"/>
    <property type="match status" value="1"/>
</dbReference>
<dbReference type="Gene3D" id="3.30.420.240">
    <property type="match status" value="1"/>
</dbReference>
<feature type="compositionally biased region" description="Polar residues" evidence="2">
    <location>
        <begin position="1"/>
        <end position="30"/>
    </location>
</feature>
<dbReference type="InterPro" id="IPR035421">
    <property type="entry name" value="Terminase_6C"/>
</dbReference>
<dbReference type="EMBL" id="JAAKZG010000002">
    <property type="protein sequence ID" value="NGN40600.1"/>
    <property type="molecule type" value="Genomic_DNA"/>
</dbReference>
<organism evidence="4 5">
    <name type="scientific">Mesorhizobium zhangyense</name>
    <dbReference type="NCBI Taxonomy" id="1776730"/>
    <lineage>
        <taxon>Bacteria</taxon>
        <taxon>Pseudomonadati</taxon>
        <taxon>Pseudomonadota</taxon>
        <taxon>Alphaproteobacteria</taxon>
        <taxon>Hyphomicrobiales</taxon>
        <taxon>Phyllobacteriaceae</taxon>
        <taxon>Mesorhizobium</taxon>
    </lineage>
</organism>
<protein>
    <submittedName>
        <fullName evidence="4">DNA-packaging protein</fullName>
    </submittedName>
</protein>
<evidence type="ECO:0000313" key="4">
    <source>
        <dbReference type="EMBL" id="NGN40600.1"/>
    </source>
</evidence>
<evidence type="ECO:0000259" key="3">
    <source>
        <dbReference type="Pfam" id="PF17289"/>
    </source>
</evidence>
<gene>
    <name evidence="4" type="ORF">G6N74_05950</name>
</gene>
<dbReference type="Proteomes" id="UP000481252">
    <property type="component" value="Unassembled WGS sequence"/>
</dbReference>
<dbReference type="AlphaFoldDB" id="A0A7C9R5E7"/>
<sequence>MQTWPEFSVESTNESSSWLRDTQGNWSSENLKGPSVEQIENEWIFHARLAQYRLDPQPATWLVIGGRGAGKTRLGAEWVNSLVRGFSPFSERSHKHIALIGETLGDVREVMIDGPSGIITISRHDRPRFEASRRRLVWDSGAVAQIFSSEDPESLRGPQFEAAWCDELGKWKNAEACFDMLQFGLRLGDQPRQLITTTPRPTKLLKRLLAEPGVVIERMRTDENAGNLSAAFLRMMERRYVGTALGRQELNGELIEDREDALWSRGMIENVRIAEPPELCRIVVAVDPPASARKTSDACGIVAAGLDQEGRVIVLADATVRAAKPHEWAAAAVALFHRLEADCLVAEVNQGGDMVTAVIRTVDPSIPVKAVRATRGKWLRAEPVAALYEQGRVRHAGRFVELEDEMCDFGPNGLSGSRSPDRVDALVWAINELMPDQMARPRIRDLL</sequence>
<evidence type="ECO:0000256" key="1">
    <source>
        <dbReference type="ARBA" id="ARBA00022612"/>
    </source>
</evidence>
<feature type="domain" description="Terminase large subunit gp17-like C-terminal" evidence="3">
    <location>
        <begin position="285"/>
        <end position="432"/>
    </location>
</feature>
<dbReference type="Pfam" id="PF17289">
    <property type="entry name" value="Terminase_6C"/>
    <property type="match status" value="1"/>
</dbReference>
<comment type="caution">
    <text evidence="4">The sequence shown here is derived from an EMBL/GenBank/DDBJ whole genome shotgun (WGS) entry which is preliminary data.</text>
</comment>
<keyword evidence="5" id="KW-1185">Reference proteome</keyword>
<dbReference type="Pfam" id="PF03237">
    <property type="entry name" value="Terminase_6N"/>
    <property type="match status" value="1"/>
</dbReference>
<evidence type="ECO:0000313" key="5">
    <source>
        <dbReference type="Proteomes" id="UP000481252"/>
    </source>
</evidence>
<feature type="region of interest" description="Disordered" evidence="2">
    <location>
        <begin position="1"/>
        <end position="32"/>
    </location>
</feature>
<reference evidence="4 5" key="1">
    <citation type="submission" date="2020-02" db="EMBL/GenBank/DDBJ databases">
        <title>Genome sequence of the type strain CGMCC 1.15528 of Mesorhizobium zhangyense.</title>
        <authorList>
            <person name="Gao J."/>
            <person name="Sun J."/>
        </authorList>
    </citation>
    <scope>NUCLEOTIDE SEQUENCE [LARGE SCALE GENOMIC DNA]</scope>
    <source>
        <strain evidence="4 5">CGMCC 1.15528</strain>
    </source>
</reference>
<keyword evidence="1" id="KW-1188">Viral release from host cell</keyword>
<evidence type="ECO:0000256" key="2">
    <source>
        <dbReference type="SAM" id="MobiDB-lite"/>
    </source>
</evidence>